<comment type="caution">
    <text evidence="2">The sequence shown here is derived from an EMBL/GenBank/DDBJ whole genome shotgun (WGS) entry which is preliminary data.</text>
</comment>
<organism evidence="2 3">
    <name type="scientific">Prauserella salsuginis</name>
    <dbReference type="NCBI Taxonomy" id="387889"/>
    <lineage>
        <taxon>Bacteria</taxon>
        <taxon>Bacillati</taxon>
        <taxon>Actinomycetota</taxon>
        <taxon>Actinomycetes</taxon>
        <taxon>Pseudonocardiales</taxon>
        <taxon>Pseudonocardiaceae</taxon>
        <taxon>Prauserella</taxon>
        <taxon>Prauserella salsuginis group</taxon>
    </lineage>
</organism>
<evidence type="ECO:0000313" key="3">
    <source>
        <dbReference type="Proteomes" id="UP001598673"/>
    </source>
</evidence>
<gene>
    <name evidence="2" type="ORF">ACFWGY_14465</name>
</gene>
<dbReference type="Proteomes" id="UP001598673">
    <property type="component" value="Unassembled WGS sequence"/>
</dbReference>
<dbReference type="EMBL" id="JBHXCV010000008">
    <property type="protein sequence ID" value="MFD6794541.1"/>
    <property type="molecule type" value="Genomic_DNA"/>
</dbReference>
<reference evidence="2 3" key="1">
    <citation type="submission" date="2024-09" db="EMBL/GenBank/DDBJ databases">
        <title>The Natural Products Discovery Center: Release of the First 8490 Sequenced Strains for Exploring Actinobacteria Biosynthetic Diversity.</title>
        <authorList>
            <person name="Kalkreuter E."/>
            <person name="Kautsar S.A."/>
            <person name="Yang D."/>
            <person name="Bader C.D."/>
            <person name="Teijaro C.N."/>
            <person name="Fluegel L."/>
            <person name="Davis C.M."/>
            <person name="Simpson J.R."/>
            <person name="Lauterbach L."/>
            <person name="Steele A.D."/>
            <person name="Gui C."/>
            <person name="Meng S."/>
            <person name="Li G."/>
            <person name="Viehrig K."/>
            <person name="Ye F."/>
            <person name="Su P."/>
            <person name="Kiefer A.F."/>
            <person name="Nichols A."/>
            <person name="Cepeda A.J."/>
            <person name="Yan W."/>
            <person name="Fan B."/>
            <person name="Jiang Y."/>
            <person name="Adhikari A."/>
            <person name="Zheng C.-J."/>
            <person name="Schuster L."/>
            <person name="Cowan T.M."/>
            <person name="Smanski M.J."/>
            <person name="Chevrette M.G."/>
            <person name="De Carvalho L.P.S."/>
            <person name="Shen B."/>
        </authorList>
    </citation>
    <scope>NUCLEOTIDE SEQUENCE [LARGE SCALE GENOMIC DNA]</scope>
    <source>
        <strain evidence="2 3">NPDC060353</strain>
    </source>
</reference>
<keyword evidence="3" id="KW-1185">Reference proteome</keyword>
<proteinExistence type="predicted"/>
<sequence length="211" mass="23361">MNDHVQRCATCPPGNPRQADSGLVCFQCSNRILRQLRELEEYLPTLQLEKRRGGAERGAPGFASTSPADDTTIHHTDWRTNWSALDGLGAVATIHQWARAVREDRAFKPPRHVTLTTEIEALRQNHSWLTCQPFVDEYARELREVHGAVRAAAGDPAPHPVGRCITADQHGDCGGTVYERLDFGGVQCASCHRIYAGLDLVRLRVSQTEAG</sequence>
<evidence type="ECO:0000256" key="1">
    <source>
        <dbReference type="SAM" id="MobiDB-lite"/>
    </source>
</evidence>
<dbReference type="RefSeq" id="WP_258937458.1">
    <property type="nucleotide sequence ID" value="NZ_JANBBF010000011.1"/>
</dbReference>
<protein>
    <submittedName>
        <fullName evidence="2">Uncharacterized protein</fullName>
    </submittedName>
</protein>
<evidence type="ECO:0000313" key="2">
    <source>
        <dbReference type="EMBL" id="MFD6794541.1"/>
    </source>
</evidence>
<feature type="region of interest" description="Disordered" evidence="1">
    <location>
        <begin position="51"/>
        <end position="71"/>
    </location>
</feature>
<name>A0ABW6G5S1_9PSEU</name>
<accession>A0ABW6G5S1</accession>